<dbReference type="InterPro" id="IPR036514">
    <property type="entry name" value="SGNH_hydro_sf"/>
</dbReference>
<dbReference type="InterPro" id="IPR013783">
    <property type="entry name" value="Ig-like_fold"/>
</dbReference>
<dbReference type="EMBL" id="FNXY01000001">
    <property type="protein sequence ID" value="SEI43434.1"/>
    <property type="molecule type" value="Genomic_DNA"/>
</dbReference>
<dbReference type="RefSeq" id="WP_090331937.1">
    <property type="nucleotide sequence ID" value="NZ_FNXY01000001.1"/>
</dbReference>
<protein>
    <submittedName>
        <fullName evidence="4">Sialate O-acetylesterase</fullName>
    </submittedName>
</protein>
<accession>A0A1H6QR34</accession>
<keyword evidence="1" id="KW-0378">Hydrolase</keyword>
<organism evidence="4 5">
    <name type="scientific">Dyadobacter koreensis</name>
    <dbReference type="NCBI Taxonomy" id="408657"/>
    <lineage>
        <taxon>Bacteria</taxon>
        <taxon>Pseudomonadati</taxon>
        <taxon>Bacteroidota</taxon>
        <taxon>Cytophagia</taxon>
        <taxon>Cytophagales</taxon>
        <taxon>Spirosomataceae</taxon>
        <taxon>Dyadobacter</taxon>
    </lineage>
</organism>
<dbReference type="GO" id="GO:0005975">
    <property type="term" value="P:carbohydrate metabolic process"/>
    <property type="evidence" value="ECO:0007669"/>
    <property type="project" value="TreeGrafter"/>
</dbReference>
<dbReference type="SUPFAM" id="SSF49785">
    <property type="entry name" value="Galactose-binding domain-like"/>
    <property type="match status" value="1"/>
</dbReference>
<dbReference type="OrthoDB" id="9816001at2"/>
<feature type="domain" description="Sialate O-acetylesterase" evidence="3">
    <location>
        <begin position="102"/>
        <end position="213"/>
    </location>
</feature>
<feature type="chain" id="PRO_5011674252" evidence="2">
    <location>
        <begin position="19"/>
        <end position="656"/>
    </location>
</feature>
<dbReference type="Proteomes" id="UP000199532">
    <property type="component" value="Unassembled WGS sequence"/>
</dbReference>
<name>A0A1H6QR34_9BACT</name>
<dbReference type="AlphaFoldDB" id="A0A1H6QR34"/>
<dbReference type="InterPro" id="IPR005181">
    <property type="entry name" value="SASA"/>
</dbReference>
<dbReference type="InterPro" id="IPR008979">
    <property type="entry name" value="Galactose-bd-like_sf"/>
</dbReference>
<dbReference type="PANTHER" id="PTHR22901">
    <property type="entry name" value="SIALATE O-ACETYLESTERASE"/>
    <property type="match status" value="1"/>
</dbReference>
<feature type="signal peptide" evidence="2">
    <location>
        <begin position="1"/>
        <end position="18"/>
    </location>
</feature>
<proteinExistence type="predicted"/>
<sequence length="656" mass="73672">MKKIFLFLLLISGTSSFAQLKLARLFSDHVVLQRQKQIPVWGWAKPKETVTVTLAGQTLKAKADASGKWLVRFSPLEAGGPYQMNVSGSSGKVSVEDILIGEVWLCSGQSNMEFKVQQADNFSEEKKNADFPKIRHFNVDHEVTMDVQKDLKNGSWQIASPETVGNFTAIGFFFARELFQKLNVPIGILHSSWGGSQIEGWISKEGMLSSEELKNYANNLPKSWKEADSQLDRKLRKQLFKDSQINPSAEDEAKYQEPGYDFSKWTKTDNPIGQWDWKGIWAFRGNGYMARTIFVPADLVARKTVLGLAENDSHNAIFINGKLIKEGILKGVRKIEIPENIWRAGDNSLVIKFGNMIDTPWYGLGLRGSSDDLYVGTDKQKISIAKDWFLMPSFADNHSYVHSSNNVGTTIYNAMIAPLVPFAIRGNLWYQGEANTGRAFQYRQSFPLMIHDWRNKWAVNGKPGDESFYFVQLSSYGPDQDSNKGSSWAELREAQTMTLELPKTGMAVTTDVGNAKDIHPTNKQDVAHRLATNALKLDYGQNIEYSSPLYDTVTFSEGKATISFKFAGSGLVVKDKYGYLKGFEIAGEDRIFYYAKAEILGNTVIVYHPKGVKPTSVRYAWSDAPVEANLYNSEDFPASPFRTDNWPGITIGKKFE</sequence>
<feature type="domain" description="Sialate O-acetylesterase" evidence="3">
    <location>
        <begin position="408"/>
        <end position="532"/>
    </location>
</feature>
<dbReference type="Pfam" id="PF03629">
    <property type="entry name" value="SASA"/>
    <property type="match status" value="2"/>
</dbReference>
<dbReference type="PANTHER" id="PTHR22901:SF0">
    <property type="entry name" value="SIALATE O-ACETYLESTERASE"/>
    <property type="match status" value="1"/>
</dbReference>
<gene>
    <name evidence="4" type="ORF">SAMN04487995_0695</name>
</gene>
<dbReference type="InterPro" id="IPR039329">
    <property type="entry name" value="SIAE"/>
</dbReference>
<dbReference type="SUPFAM" id="SSF52266">
    <property type="entry name" value="SGNH hydrolase"/>
    <property type="match status" value="1"/>
</dbReference>
<evidence type="ECO:0000313" key="5">
    <source>
        <dbReference type="Proteomes" id="UP000199532"/>
    </source>
</evidence>
<evidence type="ECO:0000313" key="4">
    <source>
        <dbReference type="EMBL" id="SEI43434.1"/>
    </source>
</evidence>
<evidence type="ECO:0000256" key="1">
    <source>
        <dbReference type="ARBA" id="ARBA00022801"/>
    </source>
</evidence>
<dbReference type="Gene3D" id="3.40.50.1110">
    <property type="entry name" value="SGNH hydrolase"/>
    <property type="match status" value="2"/>
</dbReference>
<dbReference type="GO" id="GO:0001681">
    <property type="term" value="F:sialate O-acetylesterase activity"/>
    <property type="evidence" value="ECO:0007669"/>
    <property type="project" value="InterPro"/>
</dbReference>
<keyword evidence="2" id="KW-0732">Signal</keyword>
<reference evidence="4 5" key="1">
    <citation type="submission" date="2016-10" db="EMBL/GenBank/DDBJ databases">
        <authorList>
            <person name="de Groot N.N."/>
        </authorList>
    </citation>
    <scope>NUCLEOTIDE SEQUENCE [LARGE SCALE GENOMIC DNA]</scope>
    <source>
        <strain evidence="4 5">DSM 19938</strain>
    </source>
</reference>
<keyword evidence="5" id="KW-1185">Reference proteome</keyword>
<evidence type="ECO:0000259" key="3">
    <source>
        <dbReference type="Pfam" id="PF03629"/>
    </source>
</evidence>
<dbReference type="Gene3D" id="2.60.40.10">
    <property type="entry name" value="Immunoglobulins"/>
    <property type="match status" value="1"/>
</dbReference>
<dbReference type="STRING" id="408657.SAMN04487995_0695"/>
<evidence type="ECO:0000256" key="2">
    <source>
        <dbReference type="SAM" id="SignalP"/>
    </source>
</evidence>